<dbReference type="PANTHER" id="PTHR45792">
    <property type="entry name" value="DIACYLGLYCEROL LIPASE HOMOLOG-RELATED"/>
    <property type="match status" value="1"/>
</dbReference>
<keyword evidence="7" id="KW-0378">Hydrolase</keyword>
<keyword evidence="8" id="KW-0106">Calcium</keyword>
<dbReference type="Gene3D" id="3.40.50.1820">
    <property type="entry name" value="alpha/beta hydrolase"/>
    <property type="match status" value="1"/>
</dbReference>
<comment type="cofactor">
    <cofactor evidence="1">
        <name>Ca(2+)</name>
        <dbReference type="ChEBI" id="CHEBI:29108"/>
    </cofactor>
</comment>
<dbReference type="SMR" id="A2FY73"/>
<protein>
    <recommendedName>
        <fullName evidence="14">sn-1-specific diacylglycerol lipase</fullName>
        <ecNumber evidence="14">3.1.1.116</ecNumber>
    </recommendedName>
</protein>
<proteinExistence type="predicted"/>
<evidence type="ECO:0000256" key="2">
    <source>
        <dbReference type="ARBA" id="ARBA00004651"/>
    </source>
</evidence>
<dbReference type="eggNOG" id="KOG2088">
    <property type="taxonomic scope" value="Eukaryota"/>
</dbReference>
<evidence type="ECO:0000256" key="9">
    <source>
        <dbReference type="ARBA" id="ARBA00022963"/>
    </source>
</evidence>
<dbReference type="Pfam" id="PF01764">
    <property type="entry name" value="Lipase_3"/>
    <property type="match status" value="1"/>
</dbReference>
<dbReference type="InterPro" id="IPR029058">
    <property type="entry name" value="AB_hydrolase_fold"/>
</dbReference>
<dbReference type="OrthoDB" id="438440at2759"/>
<evidence type="ECO:0000256" key="12">
    <source>
        <dbReference type="ARBA" id="ARBA00023136"/>
    </source>
</evidence>
<dbReference type="SUPFAM" id="SSF53474">
    <property type="entry name" value="alpha/beta-Hydrolases"/>
    <property type="match status" value="1"/>
</dbReference>
<keyword evidence="17" id="KW-1185">Reference proteome</keyword>
<dbReference type="KEGG" id="tva:4747821"/>
<evidence type="ECO:0000256" key="14">
    <source>
        <dbReference type="ARBA" id="ARBA00026104"/>
    </source>
</evidence>
<evidence type="ECO:0000313" key="16">
    <source>
        <dbReference type="EMBL" id="EAX90140.1"/>
    </source>
</evidence>
<organism evidence="16 17">
    <name type="scientific">Trichomonas vaginalis (strain ATCC PRA-98 / G3)</name>
    <dbReference type="NCBI Taxonomy" id="412133"/>
    <lineage>
        <taxon>Eukaryota</taxon>
        <taxon>Metamonada</taxon>
        <taxon>Parabasalia</taxon>
        <taxon>Trichomonadida</taxon>
        <taxon>Trichomonadidae</taxon>
        <taxon>Trichomonas</taxon>
    </lineage>
</organism>
<evidence type="ECO:0000256" key="4">
    <source>
        <dbReference type="ARBA" id="ARBA00022553"/>
    </source>
</evidence>
<reference evidence="16" key="2">
    <citation type="journal article" date="2007" name="Science">
        <title>Draft genome sequence of the sexually transmitted pathogen Trichomonas vaginalis.</title>
        <authorList>
            <person name="Carlton J.M."/>
            <person name="Hirt R.P."/>
            <person name="Silva J.C."/>
            <person name="Delcher A.L."/>
            <person name="Schatz M."/>
            <person name="Zhao Q."/>
            <person name="Wortman J.R."/>
            <person name="Bidwell S.L."/>
            <person name="Alsmark U.C.M."/>
            <person name="Besteiro S."/>
            <person name="Sicheritz-Ponten T."/>
            <person name="Noel C.J."/>
            <person name="Dacks J.B."/>
            <person name="Foster P.G."/>
            <person name="Simillion C."/>
            <person name="Van de Peer Y."/>
            <person name="Miranda-Saavedra D."/>
            <person name="Barton G.J."/>
            <person name="Westrop G.D."/>
            <person name="Mueller S."/>
            <person name="Dessi D."/>
            <person name="Fiori P.L."/>
            <person name="Ren Q."/>
            <person name="Paulsen I."/>
            <person name="Zhang H."/>
            <person name="Bastida-Corcuera F.D."/>
            <person name="Simoes-Barbosa A."/>
            <person name="Brown M.T."/>
            <person name="Hayes R.D."/>
            <person name="Mukherjee M."/>
            <person name="Okumura C.Y."/>
            <person name="Schneider R."/>
            <person name="Smith A.J."/>
            <person name="Vanacova S."/>
            <person name="Villalvazo M."/>
            <person name="Haas B.J."/>
            <person name="Pertea M."/>
            <person name="Feldblyum T.V."/>
            <person name="Utterback T.R."/>
            <person name="Shu C.L."/>
            <person name="Osoegawa K."/>
            <person name="de Jong P.J."/>
            <person name="Hrdy I."/>
            <person name="Horvathova L."/>
            <person name="Zubacova Z."/>
            <person name="Dolezal P."/>
            <person name="Malik S.B."/>
            <person name="Logsdon J.M. Jr."/>
            <person name="Henze K."/>
            <person name="Gupta A."/>
            <person name="Wang C.C."/>
            <person name="Dunne R.L."/>
            <person name="Upcroft J.A."/>
            <person name="Upcroft P."/>
            <person name="White O."/>
            <person name="Salzberg S.L."/>
            <person name="Tang P."/>
            <person name="Chiu C.-H."/>
            <person name="Lee Y.-S."/>
            <person name="Embley T.M."/>
            <person name="Coombs G.H."/>
            <person name="Mottram J.C."/>
            <person name="Tachezy J."/>
            <person name="Fraser-Liggett C.M."/>
            <person name="Johnson P.J."/>
        </authorList>
    </citation>
    <scope>NUCLEOTIDE SEQUENCE [LARGE SCALE GENOMIC DNA]</scope>
    <source>
        <strain evidence="16">G3</strain>
    </source>
</reference>
<dbReference type="VEuPathDB" id="TrichDB:TVAGG3_0794750"/>
<dbReference type="CDD" id="cd00519">
    <property type="entry name" value="Lipase_3"/>
    <property type="match status" value="1"/>
</dbReference>
<dbReference type="VEuPathDB" id="TrichDB:TVAG_175370"/>
<evidence type="ECO:0000256" key="7">
    <source>
        <dbReference type="ARBA" id="ARBA00022801"/>
    </source>
</evidence>
<dbReference type="InParanoid" id="A2FY73"/>
<dbReference type="InterPro" id="IPR002921">
    <property type="entry name" value="Fungal_lipase-type"/>
</dbReference>
<keyword evidence="6" id="KW-0479">Metal-binding</keyword>
<dbReference type="EMBL" id="DS114134">
    <property type="protein sequence ID" value="EAX90140.1"/>
    <property type="molecule type" value="Genomic_DNA"/>
</dbReference>
<dbReference type="GO" id="GO:0005886">
    <property type="term" value="C:plasma membrane"/>
    <property type="evidence" value="ECO:0007669"/>
    <property type="project" value="UniProtKB-SubCell"/>
</dbReference>
<keyword evidence="11" id="KW-0443">Lipid metabolism</keyword>
<keyword evidence="10" id="KW-1133">Transmembrane helix</keyword>
<dbReference type="GO" id="GO:0016042">
    <property type="term" value="P:lipid catabolic process"/>
    <property type="evidence" value="ECO:0000318"/>
    <property type="project" value="GO_Central"/>
</dbReference>
<dbReference type="GO" id="GO:0016298">
    <property type="term" value="F:lipase activity"/>
    <property type="evidence" value="ECO:0000318"/>
    <property type="project" value="GO_Central"/>
</dbReference>
<keyword evidence="4" id="KW-0597">Phosphoprotein</keyword>
<dbReference type="GO" id="GO:0046872">
    <property type="term" value="F:metal ion binding"/>
    <property type="evidence" value="ECO:0007669"/>
    <property type="project" value="UniProtKB-KW"/>
</dbReference>
<evidence type="ECO:0000259" key="15">
    <source>
        <dbReference type="Pfam" id="PF01764"/>
    </source>
</evidence>
<keyword evidence="5" id="KW-0812">Transmembrane</keyword>
<dbReference type="PANTHER" id="PTHR45792:SF8">
    <property type="entry name" value="DIACYLGLYCEROL LIPASE-ALPHA"/>
    <property type="match status" value="1"/>
</dbReference>
<dbReference type="EC" id="3.1.1.116" evidence="14"/>
<evidence type="ECO:0000256" key="6">
    <source>
        <dbReference type="ARBA" id="ARBA00022723"/>
    </source>
</evidence>
<evidence type="ECO:0000256" key="5">
    <source>
        <dbReference type="ARBA" id="ARBA00022692"/>
    </source>
</evidence>
<feature type="domain" description="Fungal lipase-type" evidence="15">
    <location>
        <begin position="59"/>
        <end position="186"/>
    </location>
</feature>
<name>A2FY73_TRIV3</name>
<evidence type="ECO:0000256" key="8">
    <source>
        <dbReference type="ARBA" id="ARBA00022837"/>
    </source>
</evidence>
<evidence type="ECO:0000313" key="17">
    <source>
        <dbReference type="Proteomes" id="UP000001542"/>
    </source>
</evidence>
<gene>
    <name evidence="16" type="ORF">TVAG_175370</name>
</gene>
<dbReference type="InterPro" id="IPR052214">
    <property type="entry name" value="DAG_Lipase-Related"/>
</dbReference>
<comment type="subcellular location">
    <subcellularLocation>
        <location evidence="2">Cell membrane</location>
        <topology evidence="2">Multi-pass membrane protein</topology>
    </subcellularLocation>
</comment>
<dbReference type="Proteomes" id="UP000001542">
    <property type="component" value="Unassembled WGS sequence"/>
</dbReference>
<evidence type="ECO:0000256" key="11">
    <source>
        <dbReference type="ARBA" id="ARBA00023098"/>
    </source>
</evidence>
<dbReference type="AlphaFoldDB" id="A2FY73"/>
<evidence type="ECO:0000256" key="3">
    <source>
        <dbReference type="ARBA" id="ARBA00022475"/>
    </source>
</evidence>
<keyword evidence="9" id="KW-0442">Lipid degradation</keyword>
<sequence>MPDTSPLLNLTLINLAAQFARNAYHGENTFKGGKMLLKSSKAGVFKPGYYIYEVNNTLFITIRGSSSVADWDANLDYKEIHAEFGKYKVNVHRGFYRAAESIYNEIKPVFLNYNGNFVVCGHSLGASAATLLTFRALTDPDLKKKYNRIRCYAFAPAPTTSMMPKEIQNKILSFVYNNDIVPNLSIASLHRMIKQFVPGGKMKPFFLKFGIRSALKSFSKKKNPFSRNMYKVLDRSISFLVRDIIKYDKKQSKLTVTKLLGNIVHLDGKATTLKDALIKPGKVFGELAPSSVTDHYPHKYVRALRALTA</sequence>
<reference evidence="16" key="1">
    <citation type="submission" date="2006-10" db="EMBL/GenBank/DDBJ databases">
        <authorList>
            <person name="Amadeo P."/>
            <person name="Zhao Q."/>
            <person name="Wortman J."/>
            <person name="Fraser-Liggett C."/>
            <person name="Carlton J."/>
        </authorList>
    </citation>
    <scope>NUCLEOTIDE SEQUENCE</scope>
    <source>
        <strain evidence="16">G3</strain>
    </source>
</reference>
<evidence type="ECO:0000256" key="13">
    <source>
        <dbReference type="ARBA" id="ARBA00024531"/>
    </source>
</evidence>
<keyword evidence="3" id="KW-1003">Cell membrane</keyword>
<dbReference type="RefSeq" id="XP_001303070.1">
    <property type="nucleotide sequence ID" value="XM_001303069.1"/>
</dbReference>
<evidence type="ECO:0000256" key="10">
    <source>
        <dbReference type="ARBA" id="ARBA00022989"/>
    </source>
</evidence>
<evidence type="ECO:0000256" key="1">
    <source>
        <dbReference type="ARBA" id="ARBA00001913"/>
    </source>
</evidence>
<keyword evidence="12" id="KW-0472">Membrane</keyword>
<comment type="catalytic activity">
    <reaction evidence="13">
        <text>a 1,2-diacyl-sn-glycerol + H2O = a 2-acylglycerol + a fatty acid + H(+)</text>
        <dbReference type="Rhea" id="RHEA:33275"/>
        <dbReference type="ChEBI" id="CHEBI:15377"/>
        <dbReference type="ChEBI" id="CHEBI:15378"/>
        <dbReference type="ChEBI" id="CHEBI:17389"/>
        <dbReference type="ChEBI" id="CHEBI:17815"/>
        <dbReference type="ChEBI" id="CHEBI:28868"/>
        <dbReference type="EC" id="3.1.1.116"/>
    </reaction>
    <physiologicalReaction direction="left-to-right" evidence="13">
        <dbReference type="Rhea" id="RHEA:33276"/>
    </physiologicalReaction>
</comment>
<accession>A2FY73</accession>